<evidence type="ECO:0000313" key="3">
    <source>
        <dbReference type="EMBL" id="GIQ84481.1"/>
    </source>
</evidence>
<sequence>MTVESGFGVCLCTLVLLPALGVATYERQHLRSAVVFVTLGSALLNAPLMLMGSMGPSVSGLSTAVLCCCFVAMAVLTHFLSYCRYILSVSVSRQKRHALASCLTLVCVCGGLFALAPASLSTHTYPGHSATMSMVVVCLLLLGLGALTFLLPKDRPGLVTWRRSLTAAARNAHTHVFRGLKVGKRLAGRGMVNRSLRYGAVCGCLKALVCVLPQLLAAHPSVVSDNLMHTGALCLLCTAVGLAVGIAIMFVAYGCVRHSKQSSIKKGRTQPRSLRGSRKGRGRGGEGAGVGLSLCLLALASALFIYSVFHEESLLLSSTCILCIAMGCLLGTFSFASTDVMVESLRVLHVPLAVMSVLTDTGTTCTMAAVLLVLHIAGGGTTVMLLSLFALCFVLALGCWFDLYNFGGSDREREKMVERESKGYRAMRSPASGTPRSRAYSRDSAPPSPMPGSERVAFRGSRDSISVSVGGGTRSLLGDGDDHSTPSAHAGVLG</sequence>
<feature type="transmembrane region" description="Helical" evidence="2">
    <location>
        <begin position="63"/>
        <end position="87"/>
    </location>
</feature>
<proteinExistence type="predicted"/>
<evidence type="ECO:0000256" key="2">
    <source>
        <dbReference type="SAM" id="Phobius"/>
    </source>
</evidence>
<evidence type="ECO:0000256" key="1">
    <source>
        <dbReference type="SAM" id="MobiDB-lite"/>
    </source>
</evidence>
<keyword evidence="2" id="KW-0812">Transmembrane</keyword>
<organism evidence="3 4">
    <name type="scientific">Kipferlia bialata</name>
    <dbReference type="NCBI Taxonomy" id="797122"/>
    <lineage>
        <taxon>Eukaryota</taxon>
        <taxon>Metamonada</taxon>
        <taxon>Carpediemonas-like organisms</taxon>
        <taxon>Kipferlia</taxon>
    </lineage>
</organism>
<feature type="region of interest" description="Disordered" evidence="1">
    <location>
        <begin position="419"/>
        <end position="494"/>
    </location>
</feature>
<gene>
    <name evidence="3" type="ORF">KIPB_005977</name>
</gene>
<feature type="transmembrane region" description="Helical" evidence="2">
    <location>
        <begin position="6"/>
        <end position="25"/>
    </location>
</feature>
<reference evidence="3 4" key="1">
    <citation type="journal article" date="2018" name="PLoS ONE">
        <title>The draft genome of Kipferlia bialata reveals reductive genome evolution in fornicate parasites.</title>
        <authorList>
            <person name="Tanifuji G."/>
            <person name="Takabayashi S."/>
            <person name="Kume K."/>
            <person name="Takagi M."/>
            <person name="Nakayama T."/>
            <person name="Kamikawa R."/>
            <person name="Inagaki Y."/>
            <person name="Hashimoto T."/>
        </authorList>
    </citation>
    <scope>NUCLEOTIDE SEQUENCE [LARGE SCALE GENOMIC DNA]</scope>
    <source>
        <strain evidence="3">NY0173</strain>
    </source>
</reference>
<name>A0A9K3CWJ0_9EUKA</name>
<keyword evidence="4" id="KW-1185">Reference proteome</keyword>
<feature type="region of interest" description="Disordered" evidence="1">
    <location>
        <begin position="264"/>
        <end position="286"/>
    </location>
</feature>
<accession>A0A9K3CWJ0</accession>
<evidence type="ECO:0000313" key="4">
    <source>
        <dbReference type="Proteomes" id="UP000265618"/>
    </source>
</evidence>
<feature type="compositionally biased region" description="Basic residues" evidence="1">
    <location>
        <begin position="264"/>
        <end position="282"/>
    </location>
</feature>
<feature type="transmembrane region" description="Helical" evidence="2">
    <location>
        <begin position="348"/>
        <end position="377"/>
    </location>
</feature>
<comment type="caution">
    <text evidence="3">The sequence shown here is derived from an EMBL/GenBank/DDBJ whole genome shotgun (WGS) entry which is preliminary data.</text>
</comment>
<protein>
    <submittedName>
        <fullName evidence="3">Uncharacterized protein</fullName>
    </submittedName>
</protein>
<dbReference type="EMBL" id="BDIP01001475">
    <property type="protein sequence ID" value="GIQ84481.1"/>
    <property type="molecule type" value="Genomic_DNA"/>
</dbReference>
<feature type="transmembrane region" description="Helical" evidence="2">
    <location>
        <begin position="315"/>
        <end position="336"/>
    </location>
</feature>
<feature type="transmembrane region" description="Helical" evidence="2">
    <location>
        <begin position="99"/>
        <end position="120"/>
    </location>
</feature>
<dbReference type="Proteomes" id="UP000265618">
    <property type="component" value="Unassembled WGS sequence"/>
</dbReference>
<feature type="transmembrane region" description="Helical" evidence="2">
    <location>
        <begin position="383"/>
        <end position="406"/>
    </location>
</feature>
<keyword evidence="2" id="KW-1133">Transmembrane helix</keyword>
<feature type="transmembrane region" description="Helical" evidence="2">
    <location>
        <begin position="288"/>
        <end position="309"/>
    </location>
</feature>
<feature type="transmembrane region" description="Helical" evidence="2">
    <location>
        <begin position="230"/>
        <end position="256"/>
    </location>
</feature>
<keyword evidence="2" id="KW-0472">Membrane</keyword>
<feature type="transmembrane region" description="Helical" evidence="2">
    <location>
        <begin position="132"/>
        <end position="152"/>
    </location>
</feature>
<feature type="transmembrane region" description="Helical" evidence="2">
    <location>
        <begin position="32"/>
        <end position="51"/>
    </location>
</feature>
<dbReference type="AlphaFoldDB" id="A0A9K3CWJ0"/>
<feature type="transmembrane region" description="Helical" evidence="2">
    <location>
        <begin position="198"/>
        <end position="218"/>
    </location>
</feature>